<reference evidence="5 6" key="1">
    <citation type="submission" date="2017-08" db="EMBL/GenBank/DDBJ databases">
        <title>Virgibacillus indicus sp. nov. and Virgibacillus profoundi sp. nov, two moderately halophilic bacteria isolated from marine sediment by using the Microfluidic Streak Plate.</title>
        <authorList>
            <person name="Xu B."/>
            <person name="Hu B."/>
            <person name="Wang J."/>
            <person name="Zhu Y."/>
            <person name="Huang L."/>
            <person name="Du W."/>
            <person name="Huang Y."/>
        </authorList>
    </citation>
    <scope>NUCLEOTIDE SEQUENCE [LARGE SCALE GENOMIC DNA]</scope>
    <source>
        <strain evidence="5 6">IO3-P2-C2</strain>
    </source>
</reference>
<sequence length="352" mass="36861">MLPLLGLLAACGDSDTEASGEGSSEGEMSVEVVAKGFQHDFWRAVKQGAEEAAEENNVELNFVGPKDESAIAEQVEMMKNAVNKNPDAIALAALDTSALLGPIGQAVDKDIPIIGFDSGVPDAPEGAIDANASTDNYAAGELAAENMYPAIEDKVAEADGDVRIGVVAQEVNSLSITERTVGFIDKMVELAEGELGEGTVSVTGHEKLKNDVSEDDAKLIIETRVPAELTDSAGQTEAQTLLNKDDLIAIYGSNEFASKAIINADSALSGGKIGPDKVIAVGFDSGALQLDAIRSERFYGSITQDPVSIGYNAVDLAVKAANGEEVSDVDTGAKWYNAENVDSDEITDLVYE</sequence>
<dbReference type="Proteomes" id="UP000216498">
    <property type="component" value="Unassembled WGS sequence"/>
</dbReference>
<evidence type="ECO:0000259" key="4">
    <source>
        <dbReference type="Pfam" id="PF13407"/>
    </source>
</evidence>
<dbReference type="PANTHER" id="PTHR46847">
    <property type="entry name" value="D-ALLOSE-BINDING PERIPLASMIC PROTEIN-RELATED"/>
    <property type="match status" value="1"/>
</dbReference>
<comment type="subcellular location">
    <subcellularLocation>
        <location evidence="1">Cell envelope</location>
    </subcellularLocation>
</comment>
<keyword evidence="6" id="KW-1185">Reference proteome</keyword>
<dbReference type="EMBL" id="NPMS01000006">
    <property type="protein sequence ID" value="OZU88203.1"/>
    <property type="molecule type" value="Genomic_DNA"/>
</dbReference>
<name>A0A265N884_9BACI</name>
<evidence type="ECO:0000256" key="3">
    <source>
        <dbReference type="ARBA" id="ARBA00022729"/>
    </source>
</evidence>
<feature type="domain" description="Periplasmic binding protein" evidence="4">
    <location>
        <begin position="31"/>
        <end position="325"/>
    </location>
</feature>
<gene>
    <name evidence="5" type="ORF">CIL03_12975</name>
</gene>
<dbReference type="AlphaFoldDB" id="A0A265N884"/>
<dbReference type="Gene3D" id="3.40.50.2300">
    <property type="match status" value="2"/>
</dbReference>
<dbReference type="OrthoDB" id="9800520at2"/>
<comment type="similarity">
    <text evidence="2">Belongs to the bacterial solute-binding protein 2 family.</text>
</comment>
<dbReference type="Pfam" id="PF13407">
    <property type="entry name" value="Peripla_BP_4"/>
    <property type="match status" value="1"/>
</dbReference>
<proteinExistence type="inferred from homology"/>
<evidence type="ECO:0000256" key="2">
    <source>
        <dbReference type="ARBA" id="ARBA00007639"/>
    </source>
</evidence>
<keyword evidence="3" id="KW-0732">Signal</keyword>
<accession>A0A265N884</accession>
<dbReference type="SUPFAM" id="SSF53822">
    <property type="entry name" value="Periplasmic binding protein-like I"/>
    <property type="match status" value="1"/>
</dbReference>
<comment type="caution">
    <text evidence="5">The sequence shown here is derived from an EMBL/GenBank/DDBJ whole genome shotgun (WGS) entry which is preliminary data.</text>
</comment>
<protein>
    <submittedName>
        <fullName evidence="5">LacI family transcriptional regulator</fullName>
    </submittedName>
</protein>
<evidence type="ECO:0000313" key="5">
    <source>
        <dbReference type="EMBL" id="OZU88203.1"/>
    </source>
</evidence>
<dbReference type="GO" id="GO:0030246">
    <property type="term" value="F:carbohydrate binding"/>
    <property type="evidence" value="ECO:0007669"/>
    <property type="project" value="UniProtKB-ARBA"/>
</dbReference>
<organism evidence="5 6">
    <name type="scientific">Virgibacillus indicus</name>
    <dbReference type="NCBI Taxonomy" id="2024554"/>
    <lineage>
        <taxon>Bacteria</taxon>
        <taxon>Bacillati</taxon>
        <taxon>Bacillota</taxon>
        <taxon>Bacilli</taxon>
        <taxon>Bacillales</taxon>
        <taxon>Bacillaceae</taxon>
        <taxon>Virgibacillus</taxon>
    </lineage>
</organism>
<evidence type="ECO:0000313" key="6">
    <source>
        <dbReference type="Proteomes" id="UP000216498"/>
    </source>
</evidence>
<dbReference type="InterPro" id="IPR025997">
    <property type="entry name" value="SBP_2_dom"/>
</dbReference>
<evidence type="ECO:0000256" key="1">
    <source>
        <dbReference type="ARBA" id="ARBA00004196"/>
    </source>
</evidence>
<dbReference type="PANTHER" id="PTHR46847:SF1">
    <property type="entry name" value="D-ALLOSE-BINDING PERIPLASMIC PROTEIN-RELATED"/>
    <property type="match status" value="1"/>
</dbReference>
<dbReference type="GO" id="GO:0030313">
    <property type="term" value="C:cell envelope"/>
    <property type="evidence" value="ECO:0007669"/>
    <property type="project" value="UniProtKB-SubCell"/>
</dbReference>
<dbReference type="InterPro" id="IPR028082">
    <property type="entry name" value="Peripla_BP_I"/>
</dbReference>